<evidence type="ECO:0000259" key="5">
    <source>
        <dbReference type="PROSITE" id="PS50865"/>
    </source>
</evidence>
<dbReference type="EMBL" id="ML213515">
    <property type="protein sequence ID" value="TFK49587.1"/>
    <property type="molecule type" value="Genomic_DNA"/>
</dbReference>
<dbReference type="SUPFAM" id="SSF144232">
    <property type="entry name" value="HIT/MYND zinc finger-like"/>
    <property type="match status" value="1"/>
</dbReference>
<evidence type="ECO:0000313" key="7">
    <source>
        <dbReference type="Proteomes" id="UP000305948"/>
    </source>
</evidence>
<organism evidence="6 7">
    <name type="scientific">Heliocybe sulcata</name>
    <dbReference type="NCBI Taxonomy" id="5364"/>
    <lineage>
        <taxon>Eukaryota</taxon>
        <taxon>Fungi</taxon>
        <taxon>Dikarya</taxon>
        <taxon>Basidiomycota</taxon>
        <taxon>Agaricomycotina</taxon>
        <taxon>Agaricomycetes</taxon>
        <taxon>Gloeophyllales</taxon>
        <taxon>Gloeophyllaceae</taxon>
        <taxon>Heliocybe</taxon>
    </lineage>
</organism>
<evidence type="ECO:0000256" key="3">
    <source>
        <dbReference type="ARBA" id="ARBA00022833"/>
    </source>
</evidence>
<keyword evidence="2 4" id="KW-0863">Zinc-finger</keyword>
<dbReference type="Pfam" id="PF01753">
    <property type="entry name" value="zf-MYND"/>
    <property type="match status" value="1"/>
</dbReference>
<dbReference type="Gene3D" id="6.10.140.2220">
    <property type="match status" value="1"/>
</dbReference>
<keyword evidence="3" id="KW-0862">Zinc</keyword>
<keyword evidence="7" id="KW-1185">Reference proteome</keyword>
<dbReference type="AlphaFoldDB" id="A0A5C3MX43"/>
<name>A0A5C3MX43_9AGAM</name>
<gene>
    <name evidence="6" type="ORF">OE88DRAFT_1662109</name>
</gene>
<dbReference type="PROSITE" id="PS50865">
    <property type="entry name" value="ZF_MYND_2"/>
    <property type="match status" value="1"/>
</dbReference>
<accession>A0A5C3MX43</accession>
<sequence length="182" mass="21021">MFCELCGADAQTRCSACKHTWYCSPSCQQEDWRAHKKGCKIQQMLNVINEKDDKKEAQTRPVEGRCTGCNVKFGEEEECDQVCEDCGYRTCMDCSCSSRRGTCYCPNSNFGDYYCVRDPKWYHGNGRNGSMYTGDMHPEPDRRSYRYPDEDWEPEPRKCSNCGEVRRMLKKGAALEYARING</sequence>
<dbReference type="PROSITE" id="PS01360">
    <property type="entry name" value="ZF_MYND_1"/>
    <property type="match status" value="1"/>
</dbReference>
<dbReference type="InterPro" id="IPR002893">
    <property type="entry name" value="Znf_MYND"/>
</dbReference>
<proteinExistence type="predicted"/>
<feature type="domain" description="MYND-type" evidence="5">
    <location>
        <begin position="3"/>
        <end position="39"/>
    </location>
</feature>
<evidence type="ECO:0000256" key="4">
    <source>
        <dbReference type="PROSITE-ProRule" id="PRU00134"/>
    </source>
</evidence>
<dbReference type="STRING" id="5364.A0A5C3MX43"/>
<protein>
    <recommendedName>
        <fullName evidence="5">MYND-type domain-containing protein</fullName>
    </recommendedName>
</protein>
<evidence type="ECO:0000313" key="6">
    <source>
        <dbReference type="EMBL" id="TFK49587.1"/>
    </source>
</evidence>
<evidence type="ECO:0000256" key="1">
    <source>
        <dbReference type="ARBA" id="ARBA00022723"/>
    </source>
</evidence>
<dbReference type="Proteomes" id="UP000305948">
    <property type="component" value="Unassembled WGS sequence"/>
</dbReference>
<evidence type="ECO:0000256" key="2">
    <source>
        <dbReference type="ARBA" id="ARBA00022771"/>
    </source>
</evidence>
<dbReference type="OrthoDB" id="432970at2759"/>
<reference evidence="6 7" key="1">
    <citation type="journal article" date="2019" name="Nat. Ecol. Evol.">
        <title>Megaphylogeny resolves global patterns of mushroom evolution.</title>
        <authorList>
            <person name="Varga T."/>
            <person name="Krizsan K."/>
            <person name="Foldi C."/>
            <person name="Dima B."/>
            <person name="Sanchez-Garcia M."/>
            <person name="Sanchez-Ramirez S."/>
            <person name="Szollosi G.J."/>
            <person name="Szarkandi J.G."/>
            <person name="Papp V."/>
            <person name="Albert L."/>
            <person name="Andreopoulos W."/>
            <person name="Angelini C."/>
            <person name="Antonin V."/>
            <person name="Barry K.W."/>
            <person name="Bougher N.L."/>
            <person name="Buchanan P."/>
            <person name="Buyck B."/>
            <person name="Bense V."/>
            <person name="Catcheside P."/>
            <person name="Chovatia M."/>
            <person name="Cooper J."/>
            <person name="Damon W."/>
            <person name="Desjardin D."/>
            <person name="Finy P."/>
            <person name="Geml J."/>
            <person name="Haridas S."/>
            <person name="Hughes K."/>
            <person name="Justo A."/>
            <person name="Karasinski D."/>
            <person name="Kautmanova I."/>
            <person name="Kiss B."/>
            <person name="Kocsube S."/>
            <person name="Kotiranta H."/>
            <person name="LaButti K.M."/>
            <person name="Lechner B.E."/>
            <person name="Liimatainen K."/>
            <person name="Lipzen A."/>
            <person name="Lukacs Z."/>
            <person name="Mihaltcheva S."/>
            <person name="Morgado L.N."/>
            <person name="Niskanen T."/>
            <person name="Noordeloos M.E."/>
            <person name="Ohm R.A."/>
            <person name="Ortiz-Santana B."/>
            <person name="Ovrebo C."/>
            <person name="Racz N."/>
            <person name="Riley R."/>
            <person name="Savchenko A."/>
            <person name="Shiryaev A."/>
            <person name="Soop K."/>
            <person name="Spirin V."/>
            <person name="Szebenyi C."/>
            <person name="Tomsovsky M."/>
            <person name="Tulloss R.E."/>
            <person name="Uehling J."/>
            <person name="Grigoriev I.V."/>
            <person name="Vagvolgyi C."/>
            <person name="Papp T."/>
            <person name="Martin F.M."/>
            <person name="Miettinen O."/>
            <person name="Hibbett D.S."/>
            <person name="Nagy L.G."/>
        </authorList>
    </citation>
    <scope>NUCLEOTIDE SEQUENCE [LARGE SCALE GENOMIC DNA]</scope>
    <source>
        <strain evidence="6 7">OMC1185</strain>
    </source>
</reference>
<dbReference type="GO" id="GO:0008270">
    <property type="term" value="F:zinc ion binding"/>
    <property type="evidence" value="ECO:0007669"/>
    <property type="project" value="UniProtKB-KW"/>
</dbReference>
<keyword evidence="1" id="KW-0479">Metal-binding</keyword>